<dbReference type="InterPro" id="IPR050155">
    <property type="entry name" value="HAD-like_hydrolase_sf"/>
</dbReference>
<evidence type="ECO:0000256" key="2">
    <source>
        <dbReference type="SAM" id="Phobius"/>
    </source>
</evidence>
<dbReference type="Pfam" id="PF13419">
    <property type="entry name" value="HAD_2"/>
    <property type="match status" value="1"/>
</dbReference>
<proteinExistence type="predicted"/>
<dbReference type="SUPFAM" id="SSF56784">
    <property type="entry name" value="HAD-like"/>
    <property type="match status" value="1"/>
</dbReference>
<dbReference type="Proteomes" id="UP000442619">
    <property type="component" value="Unassembled WGS sequence"/>
</dbReference>
<evidence type="ECO:0000256" key="1">
    <source>
        <dbReference type="SAM" id="MobiDB-lite"/>
    </source>
</evidence>
<feature type="transmembrane region" description="Helical" evidence="2">
    <location>
        <begin position="438"/>
        <end position="462"/>
    </location>
</feature>
<dbReference type="InterPro" id="IPR023214">
    <property type="entry name" value="HAD_sf"/>
</dbReference>
<feature type="transmembrane region" description="Helical" evidence="2">
    <location>
        <begin position="491"/>
        <end position="509"/>
    </location>
</feature>
<evidence type="ECO:0000313" key="3">
    <source>
        <dbReference type="EMBL" id="MST88083.1"/>
    </source>
</evidence>
<keyword evidence="4" id="KW-1185">Reference proteome</keyword>
<keyword evidence="2" id="KW-0812">Transmembrane</keyword>
<dbReference type="GO" id="GO:0006281">
    <property type="term" value="P:DNA repair"/>
    <property type="evidence" value="ECO:0007669"/>
    <property type="project" value="TreeGrafter"/>
</dbReference>
<dbReference type="CDD" id="cd01427">
    <property type="entry name" value="HAD_like"/>
    <property type="match status" value="1"/>
</dbReference>
<dbReference type="Gene3D" id="3.40.50.1000">
    <property type="entry name" value="HAD superfamily/HAD-like"/>
    <property type="match status" value="1"/>
</dbReference>
<feature type="compositionally biased region" description="Basic and acidic residues" evidence="1">
    <location>
        <begin position="366"/>
        <end position="377"/>
    </location>
</feature>
<accession>A0A844FQY5</accession>
<organism evidence="3 4">
    <name type="scientific">Sharpea porci</name>
    <dbReference type="NCBI Taxonomy" id="2652286"/>
    <lineage>
        <taxon>Bacteria</taxon>
        <taxon>Bacillati</taxon>
        <taxon>Bacillota</taxon>
        <taxon>Erysipelotrichia</taxon>
        <taxon>Erysipelotrichales</taxon>
        <taxon>Coprobacillaceae</taxon>
        <taxon>Sharpea</taxon>
    </lineage>
</organism>
<keyword evidence="2" id="KW-0472">Membrane</keyword>
<name>A0A844FQY5_9FIRM</name>
<comment type="caution">
    <text evidence="3">The sequence shown here is derived from an EMBL/GenBank/DDBJ whole genome shotgun (WGS) entry which is preliminary data.</text>
</comment>
<gene>
    <name evidence="3" type="ORF">FYJ79_00450</name>
</gene>
<dbReference type="AlphaFoldDB" id="A0A844FQY5"/>
<keyword evidence="2" id="KW-1133">Transmembrane helix</keyword>
<feature type="transmembrane region" description="Helical" evidence="2">
    <location>
        <begin position="521"/>
        <end position="543"/>
    </location>
</feature>
<dbReference type="InterPro" id="IPR036412">
    <property type="entry name" value="HAD-like_sf"/>
</dbReference>
<reference evidence="3 4" key="1">
    <citation type="submission" date="2019-08" db="EMBL/GenBank/DDBJ databases">
        <title>In-depth cultivation of the pig gut microbiome towards novel bacterial diversity and tailored functional studies.</title>
        <authorList>
            <person name="Wylensek D."/>
            <person name="Hitch T.C.A."/>
            <person name="Clavel T."/>
        </authorList>
    </citation>
    <scope>NUCLEOTIDE SEQUENCE [LARGE SCALE GENOMIC DNA]</scope>
    <source>
        <strain evidence="3 4">CA-Schmier-601-WT-3</strain>
    </source>
</reference>
<dbReference type="Gene3D" id="1.10.150.240">
    <property type="entry name" value="Putative phosphatase, domain 2"/>
    <property type="match status" value="1"/>
</dbReference>
<dbReference type="InterPro" id="IPR023198">
    <property type="entry name" value="PGP-like_dom2"/>
</dbReference>
<dbReference type="InterPro" id="IPR041492">
    <property type="entry name" value="HAD_2"/>
</dbReference>
<dbReference type="PANTHER" id="PTHR43434">
    <property type="entry name" value="PHOSPHOGLYCOLATE PHOSPHATASE"/>
    <property type="match status" value="1"/>
</dbReference>
<sequence>MRTFTRFSFFLLFDIILLICEGNSMNRQNVTDIQLAILELDGCVFNLNHYRYNFYKNLASQRDLTVTPEEFHEHLGNMYTMYDELPLAKAVGPQLLNKRVEKDLLNYLRLKKATVQEGINELIEYFRQKHIKIAVFSTHKTSTAMDYLELAGLSKKVDYVIGSDTKLAPLPSTEMLSFLAGRYKVKADQILVITSIFALEKAASSLGMNVIFKEDLTPATTEEKRIAFTCVKNMYDVLNTVMFDHLENYKIFEPALGMTPDLDRKQLKEVYERLKENYKDDPELLKVVEDTYRNRLADLEREHPRFIFSDEEDPITLPVELRDSEFVHRIKYTTDDTPESPSFVEQTEVKDEDMDEVGQSSFEDEYPAKEQEDKQEPETIKVAVDNSGALSLDDEEAQDLSEVLSKVLNEEPEPIHYQAGEVSEDVIKKRPHPILNGLLNVVFTLMFSLLIMVVGLFVYVIFINNFESGNLQGVAAVYQQYSDFSNMYFKALLDGLHSVINFIPSYASFTSGKYLSYSASQLVAVYVTNTLIIIVVEIIIALIKRLRTHKQEEEEE</sequence>
<keyword evidence="3" id="KW-0378">Hydrolase</keyword>
<dbReference type="EMBL" id="VUNM01000001">
    <property type="protein sequence ID" value="MST88083.1"/>
    <property type="molecule type" value="Genomic_DNA"/>
</dbReference>
<protein>
    <submittedName>
        <fullName evidence="3">HAD family hydrolase</fullName>
    </submittedName>
</protein>
<evidence type="ECO:0000313" key="4">
    <source>
        <dbReference type="Proteomes" id="UP000442619"/>
    </source>
</evidence>
<dbReference type="PANTHER" id="PTHR43434:SF1">
    <property type="entry name" value="PHOSPHOGLYCOLATE PHOSPHATASE"/>
    <property type="match status" value="1"/>
</dbReference>
<dbReference type="GO" id="GO:0008967">
    <property type="term" value="F:phosphoglycolate phosphatase activity"/>
    <property type="evidence" value="ECO:0007669"/>
    <property type="project" value="TreeGrafter"/>
</dbReference>
<feature type="region of interest" description="Disordered" evidence="1">
    <location>
        <begin position="334"/>
        <end position="377"/>
    </location>
</feature>